<name>A0A2I0KCQ3_PUNGR</name>
<gene>
    <name evidence="1" type="ORF">CRG98_013273</name>
</gene>
<dbReference type="EMBL" id="PGOL01000679">
    <property type="protein sequence ID" value="PKI66311.1"/>
    <property type="molecule type" value="Genomic_DNA"/>
</dbReference>
<accession>A0A2I0KCQ3</accession>
<reference evidence="1 2" key="1">
    <citation type="submission" date="2017-11" db="EMBL/GenBank/DDBJ databases">
        <title>De-novo sequencing of pomegranate (Punica granatum L.) genome.</title>
        <authorList>
            <person name="Akparov Z."/>
            <person name="Amiraslanov A."/>
            <person name="Hajiyeva S."/>
            <person name="Abbasov M."/>
            <person name="Kaur K."/>
            <person name="Hamwieh A."/>
            <person name="Solovyev V."/>
            <person name="Salamov A."/>
            <person name="Braich B."/>
            <person name="Kosarev P."/>
            <person name="Mahmoud A."/>
            <person name="Hajiyev E."/>
            <person name="Babayeva S."/>
            <person name="Izzatullayeva V."/>
            <person name="Mammadov A."/>
            <person name="Mammadov A."/>
            <person name="Sharifova S."/>
            <person name="Ojaghi J."/>
            <person name="Eynullazada K."/>
            <person name="Bayramov B."/>
            <person name="Abdulazimova A."/>
            <person name="Shahmuradov I."/>
        </authorList>
    </citation>
    <scope>NUCLEOTIDE SEQUENCE [LARGE SCALE GENOMIC DNA]</scope>
    <source>
        <strain evidence="2">cv. AG2017</strain>
        <tissue evidence="1">Leaf</tissue>
    </source>
</reference>
<dbReference type="AlphaFoldDB" id="A0A2I0KCQ3"/>
<protein>
    <submittedName>
        <fullName evidence="1">Uncharacterized protein</fullName>
    </submittedName>
</protein>
<organism evidence="1 2">
    <name type="scientific">Punica granatum</name>
    <name type="common">Pomegranate</name>
    <dbReference type="NCBI Taxonomy" id="22663"/>
    <lineage>
        <taxon>Eukaryota</taxon>
        <taxon>Viridiplantae</taxon>
        <taxon>Streptophyta</taxon>
        <taxon>Embryophyta</taxon>
        <taxon>Tracheophyta</taxon>
        <taxon>Spermatophyta</taxon>
        <taxon>Magnoliopsida</taxon>
        <taxon>eudicotyledons</taxon>
        <taxon>Gunneridae</taxon>
        <taxon>Pentapetalae</taxon>
        <taxon>rosids</taxon>
        <taxon>malvids</taxon>
        <taxon>Myrtales</taxon>
        <taxon>Lythraceae</taxon>
        <taxon>Punica</taxon>
    </lineage>
</organism>
<evidence type="ECO:0000313" key="2">
    <source>
        <dbReference type="Proteomes" id="UP000233551"/>
    </source>
</evidence>
<dbReference type="Proteomes" id="UP000233551">
    <property type="component" value="Unassembled WGS sequence"/>
</dbReference>
<evidence type="ECO:0000313" key="1">
    <source>
        <dbReference type="EMBL" id="PKI66311.1"/>
    </source>
</evidence>
<comment type="caution">
    <text evidence="1">The sequence shown here is derived from an EMBL/GenBank/DDBJ whole genome shotgun (WGS) entry which is preliminary data.</text>
</comment>
<sequence>MEVDEIHSLVGSMIVPVSPTIEDWVDRPSGHNSSCYGGRVKTAGGLPAVVGTTRLSCGWVAGMDSASSHGASCYGEVKTVGGLLSKVGTTSLSCGAW</sequence>
<proteinExistence type="predicted"/>
<keyword evidence="2" id="KW-1185">Reference proteome</keyword>